<proteinExistence type="predicted"/>
<accession>A0A382R4N3</accession>
<evidence type="ECO:0000313" key="1">
    <source>
        <dbReference type="EMBL" id="SVC92694.1"/>
    </source>
</evidence>
<protein>
    <submittedName>
        <fullName evidence="1">Uncharacterized protein</fullName>
    </submittedName>
</protein>
<organism evidence="1">
    <name type="scientific">marine metagenome</name>
    <dbReference type="NCBI Taxonomy" id="408172"/>
    <lineage>
        <taxon>unclassified sequences</taxon>
        <taxon>metagenomes</taxon>
        <taxon>ecological metagenomes</taxon>
    </lineage>
</organism>
<feature type="non-terminal residue" evidence="1">
    <location>
        <position position="1"/>
    </location>
</feature>
<dbReference type="AlphaFoldDB" id="A0A382R4N3"/>
<sequence length="139" mass="16710">VFLNFNFGDHYIDVKEKRNYYIDTGELTWYRYPAFSYTKPTYWYFIDGVNEPFSLNMSYINNELYDIKLISSNNYENVDEIKEIYIRKFGLEFVKEASGLGYSYTWMVNNIKVTIDRKNKGRGDCIIHYSIIDNYNEIN</sequence>
<reference evidence="1" key="1">
    <citation type="submission" date="2018-05" db="EMBL/GenBank/DDBJ databases">
        <authorList>
            <person name="Lanie J.A."/>
            <person name="Ng W.-L."/>
            <person name="Kazmierczak K.M."/>
            <person name="Andrzejewski T.M."/>
            <person name="Davidsen T.M."/>
            <person name="Wayne K.J."/>
            <person name="Tettelin H."/>
            <person name="Glass J.I."/>
            <person name="Rusch D."/>
            <person name="Podicherti R."/>
            <person name="Tsui H.-C.T."/>
            <person name="Winkler M.E."/>
        </authorList>
    </citation>
    <scope>NUCLEOTIDE SEQUENCE</scope>
</reference>
<gene>
    <name evidence="1" type="ORF">METZ01_LOCUS345548</name>
</gene>
<name>A0A382R4N3_9ZZZZ</name>
<dbReference type="EMBL" id="UINC01119109">
    <property type="protein sequence ID" value="SVC92694.1"/>
    <property type="molecule type" value="Genomic_DNA"/>
</dbReference>